<feature type="transmembrane region" description="Helical" evidence="1">
    <location>
        <begin position="175"/>
        <end position="194"/>
    </location>
</feature>
<feature type="transmembrane region" description="Helical" evidence="1">
    <location>
        <begin position="200"/>
        <end position="220"/>
    </location>
</feature>
<keyword evidence="3" id="KW-1185">Reference proteome</keyword>
<evidence type="ECO:0000313" key="3">
    <source>
        <dbReference type="Proteomes" id="UP000680132"/>
    </source>
</evidence>
<keyword evidence="1" id="KW-0472">Membrane</keyword>
<protein>
    <submittedName>
        <fullName evidence="2">Glycosyltransferase</fullName>
    </submittedName>
</protein>
<name>A0A939QKV9_9MICO</name>
<dbReference type="RefSeq" id="WP_208500303.1">
    <property type="nucleotide sequence ID" value="NZ_JAGFOA010000001.1"/>
</dbReference>
<accession>A0A939QKV9</accession>
<evidence type="ECO:0000313" key="2">
    <source>
        <dbReference type="EMBL" id="MBO3662650.1"/>
    </source>
</evidence>
<proteinExistence type="predicted"/>
<reference evidence="2" key="1">
    <citation type="submission" date="2021-03" db="EMBL/GenBank/DDBJ databases">
        <title>Microbacterium sp. nov., a novel actinobacterium isolated from cow dung.</title>
        <authorList>
            <person name="Zhang L."/>
        </authorList>
    </citation>
    <scope>NUCLEOTIDE SEQUENCE</scope>
    <source>
        <strain evidence="2">NEAU-LLB</strain>
    </source>
</reference>
<sequence>MNDEEQTEGPAGSGFGQGALSKFTAFIYWHLIVLALMCVASLPVVALFFFLARVPGNLALVPLILILYGPVLSAGLFALRDRTRVDELAPLKSFLKGLRLGLVDSLKAWAPPMVFLAVLVGGLVVSGGGILFGLLVMIGVIAVLWGLNALTIATFFSFRWIDIARLAVYYLGRRWIGTIGLLALLVVATGVVYFTTEAVLWLFGGVFVAFLWATVQPMVADIQERFTAHP</sequence>
<feature type="transmembrane region" description="Helical" evidence="1">
    <location>
        <begin position="58"/>
        <end position="79"/>
    </location>
</feature>
<keyword evidence="1" id="KW-0812">Transmembrane</keyword>
<feature type="transmembrane region" description="Helical" evidence="1">
    <location>
        <begin position="130"/>
        <end position="155"/>
    </location>
</feature>
<feature type="transmembrane region" description="Helical" evidence="1">
    <location>
        <begin position="27"/>
        <end position="52"/>
    </location>
</feature>
<dbReference type="Proteomes" id="UP000680132">
    <property type="component" value="Unassembled WGS sequence"/>
</dbReference>
<gene>
    <name evidence="2" type="ORF">J5V96_03890</name>
</gene>
<dbReference type="EMBL" id="JAGFOA010000001">
    <property type="protein sequence ID" value="MBO3662650.1"/>
    <property type="molecule type" value="Genomic_DNA"/>
</dbReference>
<comment type="caution">
    <text evidence="2">The sequence shown here is derived from an EMBL/GenBank/DDBJ whole genome shotgun (WGS) entry which is preliminary data.</text>
</comment>
<keyword evidence="1" id="KW-1133">Transmembrane helix</keyword>
<evidence type="ECO:0000256" key="1">
    <source>
        <dbReference type="SAM" id="Phobius"/>
    </source>
</evidence>
<dbReference type="AlphaFoldDB" id="A0A939QKV9"/>
<organism evidence="2 3">
    <name type="scientific">Microbacterium stercoris</name>
    <dbReference type="NCBI Taxonomy" id="2820289"/>
    <lineage>
        <taxon>Bacteria</taxon>
        <taxon>Bacillati</taxon>
        <taxon>Actinomycetota</taxon>
        <taxon>Actinomycetes</taxon>
        <taxon>Micrococcales</taxon>
        <taxon>Microbacteriaceae</taxon>
        <taxon>Microbacterium</taxon>
    </lineage>
</organism>